<evidence type="ECO:0000256" key="7">
    <source>
        <dbReference type="ARBA" id="ARBA00048528"/>
    </source>
</evidence>
<keyword evidence="5 8" id="KW-0663">Pyridoxal phosphate</keyword>
<evidence type="ECO:0000313" key="13">
    <source>
        <dbReference type="RefSeq" id="XP_014670841.1"/>
    </source>
</evidence>
<accession>A0ABM1EF70</accession>
<dbReference type="EC" id="2.3.1.50" evidence="3"/>
<dbReference type="PANTHER" id="PTHR13693">
    <property type="entry name" value="CLASS II AMINOTRANSFERASE/8-AMINO-7-OXONONANOATE SYNTHASE"/>
    <property type="match status" value="1"/>
</dbReference>
<evidence type="ECO:0000256" key="10">
    <source>
        <dbReference type="SAM" id="Phobius"/>
    </source>
</evidence>
<dbReference type="InterPro" id="IPR001917">
    <property type="entry name" value="Aminotrans_II_pyridoxalP_BS"/>
</dbReference>
<gene>
    <name evidence="13" type="primary">LOC106811654</name>
</gene>
<comment type="catalytic activity">
    <reaction evidence="7">
        <text>L-serine + hexadecanoyl-CoA + H(+) = 3-oxosphinganine + CO2 + CoA</text>
        <dbReference type="Rhea" id="RHEA:14761"/>
        <dbReference type="ChEBI" id="CHEBI:15378"/>
        <dbReference type="ChEBI" id="CHEBI:16526"/>
        <dbReference type="ChEBI" id="CHEBI:33384"/>
        <dbReference type="ChEBI" id="CHEBI:57287"/>
        <dbReference type="ChEBI" id="CHEBI:57379"/>
        <dbReference type="ChEBI" id="CHEBI:58299"/>
        <dbReference type="EC" id="2.3.1.50"/>
    </reaction>
</comment>
<evidence type="ECO:0000256" key="8">
    <source>
        <dbReference type="RuleBase" id="RU003693"/>
    </source>
</evidence>
<dbReference type="RefSeq" id="XP_014670841.1">
    <property type="nucleotide sequence ID" value="XM_014815355.1"/>
</dbReference>
<organism evidence="12 13">
    <name type="scientific">Priapulus caudatus</name>
    <name type="common">Priapulid worm</name>
    <dbReference type="NCBI Taxonomy" id="37621"/>
    <lineage>
        <taxon>Eukaryota</taxon>
        <taxon>Metazoa</taxon>
        <taxon>Ecdysozoa</taxon>
        <taxon>Scalidophora</taxon>
        <taxon>Priapulida</taxon>
        <taxon>Priapulimorpha</taxon>
        <taxon>Priapulimorphida</taxon>
        <taxon>Priapulidae</taxon>
        <taxon>Priapulus</taxon>
    </lineage>
</organism>
<keyword evidence="6" id="KW-0012">Acyltransferase</keyword>
<dbReference type="PROSITE" id="PS00599">
    <property type="entry name" value="AA_TRANSFER_CLASS_2"/>
    <property type="match status" value="1"/>
</dbReference>
<dbReference type="InterPro" id="IPR015424">
    <property type="entry name" value="PyrdxlP-dep_Trfase"/>
</dbReference>
<dbReference type="SUPFAM" id="SSF53383">
    <property type="entry name" value="PLP-dependent transferases"/>
    <property type="match status" value="1"/>
</dbReference>
<evidence type="ECO:0000259" key="11">
    <source>
        <dbReference type="Pfam" id="PF00155"/>
    </source>
</evidence>
<keyword evidence="4" id="KW-0808">Transferase</keyword>
<evidence type="ECO:0000313" key="12">
    <source>
        <dbReference type="Proteomes" id="UP000695022"/>
    </source>
</evidence>
<dbReference type="InterPro" id="IPR015422">
    <property type="entry name" value="PyrdxlP-dep_Trfase_small"/>
</dbReference>
<evidence type="ECO:0000256" key="2">
    <source>
        <dbReference type="ARBA" id="ARBA00008392"/>
    </source>
</evidence>
<dbReference type="GeneID" id="106811654"/>
<name>A0ABM1EF70_PRICU</name>
<dbReference type="CDD" id="cd06454">
    <property type="entry name" value="KBL_like"/>
    <property type="match status" value="1"/>
</dbReference>
<proteinExistence type="inferred from homology"/>
<dbReference type="InterPro" id="IPR015421">
    <property type="entry name" value="PyrdxlP-dep_Trfase_major"/>
</dbReference>
<evidence type="ECO:0000256" key="1">
    <source>
        <dbReference type="ARBA" id="ARBA00001933"/>
    </source>
</evidence>
<dbReference type="Gene3D" id="3.40.640.10">
    <property type="entry name" value="Type I PLP-dependent aspartate aminotransferase-like (Major domain)"/>
    <property type="match status" value="1"/>
</dbReference>
<keyword evidence="10" id="KW-1133">Transmembrane helix</keyword>
<dbReference type="Proteomes" id="UP000695022">
    <property type="component" value="Unplaced"/>
</dbReference>
<evidence type="ECO:0000256" key="3">
    <source>
        <dbReference type="ARBA" id="ARBA00013220"/>
    </source>
</evidence>
<evidence type="ECO:0000256" key="9">
    <source>
        <dbReference type="SAM" id="MobiDB-lite"/>
    </source>
</evidence>
<comment type="cofactor">
    <cofactor evidence="1 8">
        <name>pyridoxal 5'-phosphate</name>
        <dbReference type="ChEBI" id="CHEBI:597326"/>
    </cofactor>
</comment>
<reference evidence="13" key="1">
    <citation type="submission" date="2025-08" db="UniProtKB">
        <authorList>
            <consortium name="RefSeq"/>
        </authorList>
    </citation>
    <scope>IDENTIFICATION</scope>
</reference>
<keyword evidence="10" id="KW-0472">Membrane</keyword>
<keyword evidence="12" id="KW-1185">Reference proteome</keyword>
<comment type="similarity">
    <text evidence="2 8">Belongs to the class-II pyridoxal-phosphate-dependent aminotransferase family.</text>
</comment>
<dbReference type="InterPro" id="IPR050087">
    <property type="entry name" value="AON_synthase_class-II"/>
</dbReference>
<evidence type="ECO:0000256" key="6">
    <source>
        <dbReference type="ARBA" id="ARBA00023315"/>
    </source>
</evidence>
<dbReference type="Pfam" id="PF00155">
    <property type="entry name" value="Aminotran_1_2"/>
    <property type="match status" value="1"/>
</dbReference>
<evidence type="ECO:0000256" key="5">
    <source>
        <dbReference type="ARBA" id="ARBA00022898"/>
    </source>
</evidence>
<dbReference type="InterPro" id="IPR004839">
    <property type="entry name" value="Aminotransferase_I/II_large"/>
</dbReference>
<protein>
    <recommendedName>
        <fullName evidence="3">serine C-palmitoyltransferase</fullName>
        <ecNumber evidence="3">2.3.1.50</ecNumber>
    </recommendedName>
</protein>
<keyword evidence="10" id="KW-0812">Transmembrane</keyword>
<sequence>MASTTKQLSFMPPQKSHENGHNWETVRANGVTAQEMKEEAVRKSRKQPHESYEQTPLIVAVITYFGYAVLVIFGHLRDFMKKHGLEEIHSAKEYLKGHTPLYSSFESFYTRNLYVRIRDCWNRPICSVPGAEVVCLERKSDDYNWHLESNAFQTAEALEVTRNVPRFHFLTTWPPVSGTMLIGTMAIHVELEQLISRFLGTEDAICFGMGFATNAMNMPCLVSKGCLIISDSLNHASLVLGSRLSGATIKVFKHNDMKDLESILLDAVVYGQHRTHRPYKKILIVVEGIYSMEGAVVRLPDIVQLKKKYKAYLYVDEAHSIGAMGGTGRGVVEYWGCEPRDVDVMMGTFTKSFGAAGGYIAGSKRLVDHLRAKSHSVVYATSISPPVAQQIITTTKVIMGDLCPDEGQRRIFQLARNAKYFRNRLKEMGFIVYGNDDSPVVPMLIYMPAKIAAFGRMMFERNIGTVQVGFPATPIIESRARFCLSAAHTKEMLDYALKHISEVGDILLLKYSRRPRPTTKAVW</sequence>
<dbReference type="PANTHER" id="PTHR13693:SF3">
    <property type="entry name" value="LD36009P"/>
    <property type="match status" value="1"/>
</dbReference>
<feature type="transmembrane region" description="Helical" evidence="10">
    <location>
        <begin position="57"/>
        <end position="76"/>
    </location>
</feature>
<feature type="domain" description="Aminotransferase class I/classII large" evidence="11">
    <location>
        <begin position="180"/>
        <end position="500"/>
    </location>
</feature>
<dbReference type="Gene3D" id="3.90.1150.10">
    <property type="entry name" value="Aspartate Aminotransferase, domain 1"/>
    <property type="match status" value="1"/>
</dbReference>
<evidence type="ECO:0000256" key="4">
    <source>
        <dbReference type="ARBA" id="ARBA00022679"/>
    </source>
</evidence>
<feature type="region of interest" description="Disordered" evidence="9">
    <location>
        <begin position="1"/>
        <end position="22"/>
    </location>
</feature>